<dbReference type="Gene3D" id="3.90.1570.10">
    <property type="entry name" value="tt1808, chain A"/>
    <property type="match status" value="1"/>
</dbReference>
<gene>
    <name evidence="2" type="ORF">GCM10010191_29560</name>
</gene>
<dbReference type="InterPro" id="IPR012296">
    <property type="entry name" value="Nuclease_put_TT1808"/>
</dbReference>
<reference evidence="2 3" key="1">
    <citation type="journal article" date="2019" name="Int. J. Syst. Evol. Microbiol.">
        <title>The Global Catalogue of Microorganisms (GCM) 10K type strain sequencing project: providing services to taxonomists for standard genome sequencing and annotation.</title>
        <authorList>
            <consortium name="The Broad Institute Genomics Platform"/>
            <consortium name="The Broad Institute Genome Sequencing Center for Infectious Disease"/>
            <person name="Wu L."/>
            <person name="Ma J."/>
        </authorList>
    </citation>
    <scope>NUCLEOTIDE SEQUENCE [LARGE SCALE GENOMIC DNA]</scope>
    <source>
        <strain evidence="2 3">JCM 3325</strain>
    </source>
</reference>
<dbReference type="SUPFAM" id="SSF52980">
    <property type="entry name" value="Restriction endonuclease-like"/>
    <property type="match status" value="1"/>
</dbReference>
<dbReference type="InterPro" id="IPR011335">
    <property type="entry name" value="Restrct_endonuc-II-like"/>
</dbReference>
<keyword evidence="3" id="KW-1185">Reference proteome</keyword>
<dbReference type="EMBL" id="BAAARW010000011">
    <property type="protein sequence ID" value="GAA2417146.1"/>
    <property type="molecule type" value="Genomic_DNA"/>
</dbReference>
<organism evidence="2 3">
    <name type="scientific">Actinomadura vinacea</name>
    <dbReference type="NCBI Taxonomy" id="115336"/>
    <lineage>
        <taxon>Bacteria</taxon>
        <taxon>Bacillati</taxon>
        <taxon>Actinomycetota</taxon>
        <taxon>Actinomycetes</taxon>
        <taxon>Streptosporangiales</taxon>
        <taxon>Thermomonosporaceae</taxon>
        <taxon>Actinomadura</taxon>
    </lineage>
</organism>
<evidence type="ECO:0000313" key="3">
    <source>
        <dbReference type="Proteomes" id="UP001501231"/>
    </source>
</evidence>
<evidence type="ECO:0000313" key="2">
    <source>
        <dbReference type="EMBL" id="GAA2417146.1"/>
    </source>
</evidence>
<dbReference type="PANTHER" id="PTHR35400:SF3">
    <property type="entry name" value="SLL1072 PROTEIN"/>
    <property type="match status" value="1"/>
</dbReference>
<comment type="caution">
    <text evidence="2">The sequence shown here is derived from an EMBL/GenBank/DDBJ whole genome shotgun (WGS) entry which is preliminary data.</text>
</comment>
<protein>
    <recommendedName>
        <fullName evidence="1">Putative restriction endonuclease domain-containing protein</fullName>
    </recommendedName>
</protein>
<proteinExistence type="predicted"/>
<dbReference type="PANTHER" id="PTHR35400">
    <property type="entry name" value="SLR1083 PROTEIN"/>
    <property type="match status" value="1"/>
</dbReference>
<dbReference type="InterPro" id="IPR008538">
    <property type="entry name" value="Uma2"/>
</dbReference>
<feature type="domain" description="Putative restriction endonuclease" evidence="1">
    <location>
        <begin position="11"/>
        <end position="114"/>
    </location>
</feature>
<dbReference type="Proteomes" id="UP001501231">
    <property type="component" value="Unassembled WGS sequence"/>
</dbReference>
<name>A0ABN3IZM0_9ACTN</name>
<dbReference type="CDD" id="cd06260">
    <property type="entry name" value="DUF820-like"/>
    <property type="match status" value="1"/>
</dbReference>
<evidence type="ECO:0000259" key="1">
    <source>
        <dbReference type="Pfam" id="PF05685"/>
    </source>
</evidence>
<accession>A0ABN3IZM0</accession>
<sequence>MITPSGGKCPKARVIPDATFAPRELDLYRGAEPWMPADGVLLVVEVTSSRPELDRQAKRHCYARARVPYFLLVDRDEKQVTLFSDPEGDDYHQAVWVPFGKALELPEPFAFELDTSEFA</sequence>
<dbReference type="Pfam" id="PF05685">
    <property type="entry name" value="Uma2"/>
    <property type="match status" value="1"/>
</dbReference>